<sequence length="179" mass="20427">TYGDVSSESYLRAQDNFMRSLAAYSIVCYILQVKDRHNGNVLLDTEGHLIHIDFGFMLSNSPGSVGFELAPFKLSQEYLDILGGVTSKKFTEFKTLFKQAFLELRKHADNLVLLVEMMSKDSKLPCFLSGSASHLNDRFQHSLTEPQFDEFVEKLIMSSCCNVFTRLYDTFQYYSNGIL</sequence>
<keyword evidence="2" id="KW-1185">Reference proteome</keyword>
<protein>
    <submittedName>
        <fullName evidence="1">8211_t:CDS:1</fullName>
    </submittedName>
</protein>
<proteinExistence type="predicted"/>
<accession>A0ACA9M4D9</accession>
<gene>
    <name evidence="1" type="ORF">SPELUC_LOCUS5928</name>
</gene>
<evidence type="ECO:0000313" key="2">
    <source>
        <dbReference type="Proteomes" id="UP000789366"/>
    </source>
</evidence>
<dbReference type="EMBL" id="CAJVPW010006459">
    <property type="protein sequence ID" value="CAG8569303.1"/>
    <property type="molecule type" value="Genomic_DNA"/>
</dbReference>
<feature type="non-terminal residue" evidence="1">
    <location>
        <position position="1"/>
    </location>
</feature>
<evidence type="ECO:0000313" key="1">
    <source>
        <dbReference type="EMBL" id="CAG8569303.1"/>
    </source>
</evidence>
<comment type="caution">
    <text evidence="1">The sequence shown here is derived from an EMBL/GenBank/DDBJ whole genome shotgun (WGS) entry which is preliminary data.</text>
</comment>
<dbReference type="Proteomes" id="UP000789366">
    <property type="component" value="Unassembled WGS sequence"/>
</dbReference>
<reference evidence="1" key="1">
    <citation type="submission" date="2021-06" db="EMBL/GenBank/DDBJ databases">
        <authorList>
            <person name="Kallberg Y."/>
            <person name="Tangrot J."/>
            <person name="Rosling A."/>
        </authorList>
    </citation>
    <scope>NUCLEOTIDE SEQUENCE</scope>
    <source>
        <strain evidence="1">28 12/20/2015</strain>
    </source>
</reference>
<name>A0ACA9M4D9_9GLOM</name>
<organism evidence="1 2">
    <name type="scientific">Cetraspora pellucida</name>
    <dbReference type="NCBI Taxonomy" id="1433469"/>
    <lineage>
        <taxon>Eukaryota</taxon>
        <taxon>Fungi</taxon>
        <taxon>Fungi incertae sedis</taxon>
        <taxon>Mucoromycota</taxon>
        <taxon>Glomeromycotina</taxon>
        <taxon>Glomeromycetes</taxon>
        <taxon>Diversisporales</taxon>
        <taxon>Gigasporaceae</taxon>
        <taxon>Cetraspora</taxon>
    </lineage>
</organism>